<accession>A0A9P6B7N3</accession>
<feature type="compositionally biased region" description="Basic and acidic residues" evidence="1">
    <location>
        <begin position="110"/>
        <end position="126"/>
    </location>
</feature>
<evidence type="ECO:0000313" key="3">
    <source>
        <dbReference type="Proteomes" id="UP000886523"/>
    </source>
</evidence>
<dbReference type="AlphaFoldDB" id="A0A9P6B7N3"/>
<sequence>MTALHVPRAPTSARSTGESPFSFVGSLDIQPSLLVLHEPSTFFDSENLSDSETFSSYIHLIVSGISAASFLSTHSSTPTRIALFDSKLTTLKLPIVKKSVIPRTMATSNHRADSGDNEAARDADDDRKREPLLFAVQRFFEWTATSTIIGGSSDSASPMPLDPAAGQSTSQNASANPTHRMNLVPNNVATPRTAGKGTEEPASMVWEWKETRVDGASPWAQAQRTKIHWSKPDE</sequence>
<evidence type="ECO:0000313" key="2">
    <source>
        <dbReference type="EMBL" id="KAF9519044.1"/>
    </source>
</evidence>
<gene>
    <name evidence="2" type="ORF">BS47DRAFT_1337598</name>
</gene>
<reference evidence="2" key="1">
    <citation type="journal article" date="2020" name="Nat. Commun.">
        <title>Large-scale genome sequencing of mycorrhizal fungi provides insights into the early evolution of symbiotic traits.</title>
        <authorList>
            <person name="Miyauchi S."/>
            <person name="Kiss E."/>
            <person name="Kuo A."/>
            <person name="Drula E."/>
            <person name="Kohler A."/>
            <person name="Sanchez-Garcia M."/>
            <person name="Morin E."/>
            <person name="Andreopoulos B."/>
            <person name="Barry K.W."/>
            <person name="Bonito G."/>
            <person name="Buee M."/>
            <person name="Carver A."/>
            <person name="Chen C."/>
            <person name="Cichocki N."/>
            <person name="Clum A."/>
            <person name="Culley D."/>
            <person name="Crous P.W."/>
            <person name="Fauchery L."/>
            <person name="Girlanda M."/>
            <person name="Hayes R.D."/>
            <person name="Keri Z."/>
            <person name="LaButti K."/>
            <person name="Lipzen A."/>
            <person name="Lombard V."/>
            <person name="Magnuson J."/>
            <person name="Maillard F."/>
            <person name="Murat C."/>
            <person name="Nolan M."/>
            <person name="Ohm R.A."/>
            <person name="Pangilinan J."/>
            <person name="Pereira M.F."/>
            <person name="Perotto S."/>
            <person name="Peter M."/>
            <person name="Pfister S."/>
            <person name="Riley R."/>
            <person name="Sitrit Y."/>
            <person name="Stielow J.B."/>
            <person name="Szollosi G."/>
            <person name="Zifcakova L."/>
            <person name="Stursova M."/>
            <person name="Spatafora J.W."/>
            <person name="Tedersoo L."/>
            <person name="Vaario L.M."/>
            <person name="Yamada A."/>
            <person name="Yan M."/>
            <person name="Wang P."/>
            <person name="Xu J."/>
            <person name="Bruns T."/>
            <person name="Baldrian P."/>
            <person name="Vilgalys R."/>
            <person name="Dunand C."/>
            <person name="Henrissat B."/>
            <person name="Grigoriev I.V."/>
            <person name="Hibbett D."/>
            <person name="Nagy L.G."/>
            <person name="Martin F.M."/>
        </authorList>
    </citation>
    <scope>NUCLEOTIDE SEQUENCE</scope>
    <source>
        <strain evidence="2">UP504</strain>
    </source>
</reference>
<evidence type="ECO:0000256" key="1">
    <source>
        <dbReference type="SAM" id="MobiDB-lite"/>
    </source>
</evidence>
<dbReference type="OrthoDB" id="3224367at2759"/>
<dbReference type="Proteomes" id="UP000886523">
    <property type="component" value="Unassembled WGS sequence"/>
</dbReference>
<feature type="region of interest" description="Disordered" evidence="1">
    <location>
        <begin position="151"/>
        <end position="202"/>
    </location>
</feature>
<feature type="region of interest" description="Disordered" evidence="1">
    <location>
        <begin position="106"/>
        <end position="126"/>
    </location>
</feature>
<name>A0A9P6B7N3_9AGAM</name>
<comment type="caution">
    <text evidence="2">The sequence shown here is derived from an EMBL/GenBank/DDBJ whole genome shotgun (WGS) entry which is preliminary data.</text>
</comment>
<dbReference type="EMBL" id="MU128920">
    <property type="protein sequence ID" value="KAF9519044.1"/>
    <property type="molecule type" value="Genomic_DNA"/>
</dbReference>
<keyword evidence="3" id="KW-1185">Reference proteome</keyword>
<proteinExistence type="predicted"/>
<feature type="compositionally biased region" description="Polar residues" evidence="1">
    <location>
        <begin position="166"/>
        <end position="190"/>
    </location>
</feature>
<feature type="compositionally biased region" description="Basic residues" evidence="1">
    <location>
        <begin position="225"/>
        <end position="234"/>
    </location>
</feature>
<feature type="region of interest" description="Disordered" evidence="1">
    <location>
        <begin position="214"/>
        <end position="234"/>
    </location>
</feature>
<protein>
    <submittedName>
        <fullName evidence="2">Uncharacterized protein</fullName>
    </submittedName>
</protein>
<organism evidence="2 3">
    <name type="scientific">Hydnum rufescens UP504</name>
    <dbReference type="NCBI Taxonomy" id="1448309"/>
    <lineage>
        <taxon>Eukaryota</taxon>
        <taxon>Fungi</taxon>
        <taxon>Dikarya</taxon>
        <taxon>Basidiomycota</taxon>
        <taxon>Agaricomycotina</taxon>
        <taxon>Agaricomycetes</taxon>
        <taxon>Cantharellales</taxon>
        <taxon>Hydnaceae</taxon>
        <taxon>Hydnum</taxon>
    </lineage>
</organism>